<dbReference type="VEuPathDB" id="TriTrypDB:Lsey_0061_0030"/>
<feature type="compositionally biased region" description="Polar residues" evidence="2">
    <location>
        <begin position="345"/>
        <end position="382"/>
    </location>
</feature>
<dbReference type="Proteomes" id="UP000038009">
    <property type="component" value="Unassembled WGS sequence"/>
</dbReference>
<evidence type="ECO:0000256" key="2">
    <source>
        <dbReference type="SAM" id="MobiDB-lite"/>
    </source>
</evidence>
<dbReference type="AlphaFoldDB" id="A0A0N1I8R5"/>
<dbReference type="SUPFAM" id="SSF52113">
    <property type="entry name" value="BRCT domain"/>
    <property type="match status" value="1"/>
</dbReference>
<dbReference type="EMBL" id="LJSK01000061">
    <property type="protein sequence ID" value="KPI88101.1"/>
    <property type="molecule type" value="Genomic_DNA"/>
</dbReference>
<evidence type="ECO:0000313" key="4">
    <source>
        <dbReference type="Proteomes" id="UP000038009"/>
    </source>
</evidence>
<keyword evidence="4" id="KW-1185">Reference proteome</keyword>
<dbReference type="OrthoDB" id="273147at2759"/>
<evidence type="ECO:0000313" key="3">
    <source>
        <dbReference type="EMBL" id="KPI88101.1"/>
    </source>
</evidence>
<comment type="caution">
    <text evidence="3">The sequence shown here is derived from an EMBL/GenBank/DDBJ whole genome shotgun (WGS) entry which is preliminary data.</text>
</comment>
<dbReference type="OMA" id="SPEYVYN"/>
<evidence type="ECO:0000256" key="1">
    <source>
        <dbReference type="SAM" id="Coils"/>
    </source>
</evidence>
<feature type="coiled-coil region" evidence="1">
    <location>
        <begin position="151"/>
        <end position="224"/>
    </location>
</feature>
<feature type="compositionally biased region" description="Polar residues" evidence="2">
    <location>
        <begin position="425"/>
        <end position="456"/>
    </location>
</feature>
<feature type="region of interest" description="Disordered" evidence="2">
    <location>
        <begin position="32"/>
        <end position="141"/>
    </location>
</feature>
<name>A0A0N1I8R5_LEPSE</name>
<accession>A0A0N1I8R5</accession>
<protein>
    <recommendedName>
        <fullName evidence="5">BRCT domain-containing protein</fullName>
    </recommendedName>
</protein>
<feature type="region of interest" description="Disordered" evidence="2">
    <location>
        <begin position="507"/>
        <end position="548"/>
    </location>
</feature>
<feature type="compositionally biased region" description="Basic and acidic residues" evidence="2">
    <location>
        <begin position="290"/>
        <end position="309"/>
    </location>
</feature>
<evidence type="ECO:0008006" key="5">
    <source>
        <dbReference type="Google" id="ProtNLM"/>
    </source>
</evidence>
<feature type="region of interest" description="Disordered" evidence="2">
    <location>
        <begin position="282"/>
        <end position="411"/>
    </location>
</feature>
<gene>
    <name evidence="3" type="ORF">ABL78_2788</name>
</gene>
<sequence>MSSDAQALLRQLTENPDVLEGMQHMLSLLRANPPKSAQHTATGAITAKANAPRARPPRTGYDDSALSDTNKRFCYNGTADASYRSNDNHNNRSDDEEHGGDGGASSPLPTLAESEQCGGRTACNAGRPQQRSLQQQVPTRSATAAADLEEIHAASKKLIDAQRRIAELERELQRTTQRMDQLSEVVHKQKKELQEAQDRHTLELEETRHAYDAVVRRKDEVQEEALRQLTKSRQLMLSAARFEAVVAAKRKEKENCGTTSSPTQAPAAGLTASVMAVNTRHSSHLLGSGMKRERQDDAPEARSTAKQDFYDPYSEQQQQQQTSKRTASDSWGTTAALGRARQEGSRNTNNQPYSSNKTPGSKTESPEFITSPTPVTKSSSALVSGGGTRTQSRSARRRRTPRTPSLTNADRVASVYKYIGKNPAHTANSGSAPSHRQLLPGTNSLKLDSPTPVVSTTWTAGRSLTSSQTPPPPPAPVCYAAAAASAKRQQHAQLAKPPLTQRAAGRLAAQPLVTPRTVPNTRSGTSSVAADGPTRSPSPVNPKRGNAGPRRFVFTGLKDGEPQQLVAAVTEVGDDAAVLASELDEVPPTSTTHIVLRGTPRSVKALCGVVSSKWLVSPEYILNSLDSGFWLDEVEEGGMRIFPPPLQGQRFLLTVEHSGIRAKLAQVIEYGGGEVLPVNSGKVAQDVVVITSGDDLLRYATEGHM</sequence>
<feature type="compositionally biased region" description="Basic and acidic residues" evidence="2">
    <location>
        <begin position="86"/>
        <end position="95"/>
    </location>
</feature>
<dbReference type="Gene3D" id="3.40.50.10190">
    <property type="entry name" value="BRCT domain"/>
    <property type="match status" value="1"/>
</dbReference>
<feature type="compositionally biased region" description="Polar residues" evidence="2">
    <location>
        <begin position="517"/>
        <end position="528"/>
    </location>
</feature>
<feature type="compositionally biased region" description="Polar residues" evidence="2">
    <location>
        <begin position="322"/>
        <end position="333"/>
    </location>
</feature>
<dbReference type="InterPro" id="IPR036420">
    <property type="entry name" value="BRCT_dom_sf"/>
</dbReference>
<organism evidence="3 4">
    <name type="scientific">Leptomonas seymouri</name>
    <dbReference type="NCBI Taxonomy" id="5684"/>
    <lineage>
        <taxon>Eukaryota</taxon>
        <taxon>Discoba</taxon>
        <taxon>Euglenozoa</taxon>
        <taxon>Kinetoplastea</taxon>
        <taxon>Metakinetoplastina</taxon>
        <taxon>Trypanosomatida</taxon>
        <taxon>Trypanosomatidae</taxon>
        <taxon>Leishmaniinae</taxon>
        <taxon>Leptomonas</taxon>
    </lineage>
</organism>
<reference evidence="3 4" key="1">
    <citation type="journal article" date="2015" name="PLoS Pathog.">
        <title>Leptomonas seymouri: Adaptations to the Dixenous Life Cycle Analyzed by Genome Sequencing, Transcriptome Profiling and Co-infection with Leishmania donovani.</title>
        <authorList>
            <person name="Kraeva N."/>
            <person name="Butenko A."/>
            <person name="Hlavacova J."/>
            <person name="Kostygov A."/>
            <person name="Myskova J."/>
            <person name="Grybchuk D."/>
            <person name="Lestinova T."/>
            <person name="Votypka J."/>
            <person name="Volf P."/>
            <person name="Opperdoes F."/>
            <person name="Flegontov P."/>
            <person name="Lukes J."/>
            <person name="Yurchenko V."/>
        </authorList>
    </citation>
    <scope>NUCLEOTIDE SEQUENCE [LARGE SCALE GENOMIC DNA]</scope>
    <source>
        <strain evidence="3 4">ATCC 30220</strain>
    </source>
</reference>
<feature type="region of interest" description="Disordered" evidence="2">
    <location>
        <begin position="424"/>
        <end position="456"/>
    </location>
</feature>
<keyword evidence="1" id="KW-0175">Coiled coil</keyword>
<feature type="compositionally biased region" description="Polar residues" evidence="2">
    <location>
        <begin position="127"/>
        <end position="141"/>
    </location>
</feature>
<proteinExistence type="predicted"/>